<dbReference type="Pfam" id="PF10175">
    <property type="entry name" value="MPP6"/>
    <property type="match status" value="1"/>
</dbReference>
<feature type="region of interest" description="Disordered" evidence="2">
    <location>
        <begin position="50"/>
        <end position="75"/>
    </location>
</feature>
<feature type="domain" description="CCHC-type" evidence="3">
    <location>
        <begin position="221"/>
        <end position="236"/>
    </location>
</feature>
<dbReference type="SUPFAM" id="SSF57756">
    <property type="entry name" value="Retrovirus zinc finger-like domains"/>
    <property type="match status" value="1"/>
</dbReference>
<accession>U4L2G4</accession>
<dbReference type="OrthoDB" id="3863715at2759"/>
<evidence type="ECO:0000256" key="1">
    <source>
        <dbReference type="PROSITE-ProRule" id="PRU00047"/>
    </source>
</evidence>
<dbReference type="InterPro" id="IPR001878">
    <property type="entry name" value="Znf_CCHC"/>
</dbReference>
<dbReference type="PROSITE" id="PS50158">
    <property type="entry name" value="ZF_CCHC"/>
    <property type="match status" value="2"/>
</dbReference>
<dbReference type="Pfam" id="PF00098">
    <property type="entry name" value="zf-CCHC"/>
    <property type="match status" value="2"/>
</dbReference>
<dbReference type="GO" id="GO:0003676">
    <property type="term" value="F:nucleic acid binding"/>
    <property type="evidence" value="ECO:0007669"/>
    <property type="project" value="InterPro"/>
</dbReference>
<evidence type="ECO:0000259" key="3">
    <source>
        <dbReference type="PROSITE" id="PS50158"/>
    </source>
</evidence>
<gene>
    <name evidence="4" type="ORF">PCON_10090</name>
</gene>
<feature type="region of interest" description="Disordered" evidence="2">
    <location>
        <begin position="98"/>
        <end position="178"/>
    </location>
</feature>
<feature type="region of interest" description="Disordered" evidence="2">
    <location>
        <begin position="226"/>
        <end position="260"/>
    </location>
</feature>
<keyword evidence="1" id="KW-0862">Zinc</keyword>
<name>U4L2G4_PYROM</name>
<keyword evidence="1" id="KW-0863">Zinc-finger</keyword>
<dbReference type="AlphaFoldDB" id="U4L2G4"/>
<feature type="compositionally biased region" description="Basic and acidic residues" evidence="2">
    <location>
        <begin position="230"/>
        <end position="253"/>
    </location>
</feature>
<evidence type="ECO:0000256" key="2">
    <source>
        <dbReference type="SAM" id="MobiDB-lite"/>
    </source>
</evidence>
<dbReference type="STRING" id="1076935.U4L2G4"/>
<dbReference type="InterPro" id="IPR036875">
    <property type="entry name" value="Znf_CCHC_sf"/>
</dbReference>
<dbReference type="SMART" id="SM00343">
    <property type="entry name" value="ZnF_C2HC"/>
    <property type="match status" value="2"/>
</dbReference>
<keyword evidence="5" id="KW-1185">Reference proteome</keyword>
<proteinExistence type="predicted"/>
<reference evidence="4 5" key="1">
    <citation type="journal article" date="2013" name="PLoS Genet.">
        <title>The genome and development-dependent transcriptomes of Pyronema confluens: a window into fungal evolution.</title>
        <authorList>
            <person name="Traeger S."/>
            <person name="Altegoer F."/>
            <person name="Freitag M."/>
            <person name="Gabaldon T."/>
            <person name="Kempken F."/>
            <person name="Kumar A."/>
            <person name="Marcet-Houben M."/>
            <person name="Poggeler S."/>
            <person name="Stajich J.E."/>
            <person name="Nowrousian M."/>
        </authorList>
    </citation>
    <scope>NUCLEOTIDE SEQUENCE [LARGE SCALE GENOMIC DNA]</scope>
    <source>
        <strain evidence="5">CBS 100304</strain>
        <tissue evidence="4">Vegetative mycelium</tissue>
    </source>
</reference>
<evidence type="ECO:0000313" key="5">
    <source>
        <dbReference type="Proteomes" id="UP000018144"/>
    </source>
</evidence>
<evidence type="ECO:0000313" key="4">
    <source>
        <dbReference type="EMBL" id="CCX10496.1"/>
    </source>
</evidence>
<feature type="compositionally biased region" description="Basic and acidic residues" evidence="2">
    <location>
        <begin position="139"/>
        <end position="153"/>
    </location>
</feature>
<dbReference type="GO" id="GO:0008270">
    <property type="term" value="F:zinc ion binding"/>
    <property type="evidence" value="ECO:0007669"/>
    <property type="project" value="UniProtKB-KW"/>
</dbReference>
<sequence length="260" mass="28597">MSQKPAPGAQPKNMSNRLLTMKFMQRAVHSNPGTSKAEASKIAAAAAEETARRTAALHQRPRPAAGSAAIDNDEETEWVLSYVRPVVPEQKYVDNVGYSEMFASDGEDCDSDSDQEEEAGGNATKKEGGRMVFGNFSKKNLEDDKKKSNKGDGEFDSDEELSSDEEEGEERERKPVIKQVSLRGLTSISNSGNAAGLAQMKCHKCNEKGHKASSCTKDVECYNCGKRGHMAGDCEEKRRGKRKEVEDRRDSMPKRGRPSM</sequence>
<feature type="domain" description="CCHC-type" evidence="3">
    <location>
        <begin position="201"/>
        <end position="217"/>
    </location>
</feature>
<dbReference type="OMA" id="MKFMRRA"/>
<organism evidence="4 5">
    <name type="scientific">Pyronema omphalodes (strain CBS 100304)</name>
    <name type="common">Pyronema confluens</name>
    <dbReference type="NCBI Taxonomy" id="1076935"/>
    <lineage>
        <taxon>Eukaryota</taxon>
        <taxon>Fungi</taxon>
        <taxon>Dikarya</taxon>
        <taxon>Ascomycota</taxon>
        <taxon>Pezizomycotina</taxon>
        <taxon>Pezizomycetes</taxon>
        <taxon>Pezizales</taxon>
        <taxon>Pyronemataceae</taxon>
        <taxon>Pyronema</taxon>
    </lineage>
</organism>
<dbReference type="Gene3D" id="4.10.60.10">
    <property type="entry name" value="Zinc finger, CCHC-type"/>
    <property type="match status" value="1"/>
</dbReference>
<dbReference type="Proteomes" id="UP000018144">
    <property type="component" value="Unassembled WGS sequence"/>
</dbReference>
<protein>
    <recommendedName>
        <fullName evidence="3">CCHC-type domain-containing protein</fullName>
    </recommendedName>
</protein>
<keyword evidence="1" id="KW-0479">Metal-binding</keyword>
<feature type="compositionally biased region" description="Acidic residues" evidence="2">
    <location>
        <begin position="154"/>
        <end position="169"/>
    </location>
</feature>
<dbReference type="EMBL" id="HF935545">
    <property type="protein sequence ID" value="CCX10496.1"/>
    <property type="molecule type" value="Genomic_DNA"/>
</dbReference>
<feature type="compositionally biased region" description="Acidic residues" evidence="2">
    <location>
        <begin position="105"/>
        <end position="119"/>
    </location>
</feature>